<accession>A0A7U3YA57</accession>
<dbReference type="GO" id="GO:0005829">
    <property type="term" value="C:cytosol"/>
    <property type="evidence" value="ECO:0007669"/>
    <property type="project" value="TreeGrafter"/>
</dbReference>
<dbReference type="UniPathway" id="UPA00340">
    <property type="reaction ID" value="UER00458"/>
</dbReference>
<dbReference type="PIRSF" id="PIRSF000722">
    <property type="entry name" value="Acetate_prop_kin"/>
    <property type="match status" value="1"/>
</dbReference>
<keyword evidence="2 9" id="KW-0963">Cytoplasm</keyword>
<feature type="active site" description="Proton donor/acceptor" evidence="9">
    <location>
        <position position="153"/>
    </location>
</feature>
<keyword evidence="5 9" id="KW-0547">Nucleotide-binding</keyword>
<feature type="binding site" evidence="9">
    <location>
        <begin position="288"/>
        <end position="290"/>
    </location>
    <ligand>
        <name>ATP</name>
        <dbReference type="ChEBI" id="CHEBI:30616"/>
    </ligand>
</feature>
<dbReference type="RefSeq" id="WP_012619377.1">
    <property type="nucleotide sequence ID" value="NC_011833.1"/>
</dbReference>
<dbReference type="PRINTS" id="PR00471">
    <property type="entry name" value="ACETATEKNASE"/>
</dbReference>
<dbReference type="GO" id="GO:0006083">
    <property type="term" value="P:acetate metabolic process"/>
    <property type="evidence" value="ECO:0007669"/>
    <property type="project" value="TreeGrafter"/>
</dbReference>
<dbReference type="EMBL" id="CP001161">
    <property type="protein sequence ID" value="ACL30547.1"/>
    <property type="molecule type" value="Genomic_DNA"/>
</dbReference>
<feature type="binding site" evidence="9">
    <location>
        <begin position="213"/>
        <end position="217"/>
    </location>
    <ligand>
        <name>ATP</name>
        <dbReference type="ChEBI" id="CHEBI:30616"/>
    </ligand>
</feature>
<dbReference type="EC" id="2.7.2.1" evidence="9"/>
<dbReference type="GO" id="GO:0008776">
    <property type="term" value="F:acetate kinase activity"/>
    <property type="evidence" value="ECO:0007669"/>
    <property type="project" value="UniProtKB-UniRule"/>
</dbReference>
<proteinExistence type="inferred from homology"/>
<comment type="pathway">
    <text evidence="9">Metabolic intermediate biosynthesis; acetyl-CoA biosynthesis; acetyl-CoA from acetate: step 1/2.</text>
</comment>
<dbReference type="InterPro" id="IPR000890">
    <property type="entry name" value="Aliphatic_acid_kin_short-chain"/>
</dbReference>
<keyword evidence="7 9" id="KW-0067">ATP-binding</keyword>
<evidence type="ECO:0000256" key="9">
    <source>
        <dbReference type="HAMAP-Rule" id="MF_00020"/>
    </source>
</evidence>
<dbReference type="PROSITE" id="PS01076">
    <property type="entry name" value="ACETATE_KINASE_2"/>
    <property type="match status" value="1"/>
</dbReference>
<sequence length="405" mass="45142">MDKKLNNLILVLNCGSSSIKFAILNPDNKEKYLSGSVECLFLLETYITWQCLGTKHKKKIGANVNHKDALNFIIEQVFSQQKDIFKNLIGVGHRVVHGGTKIKKSTLIDSNIIECIQDASSFAPLHNPANLIGIKMIIEKYPSLSRKNIAVFDTSFYCNMPETSFLYAIPYNFYKKYGIRRYGAHGISHNYVAHRASLMLNKQFKSLNIITCHLGNGSSISAICNGICVDTSMGLTPLEGLVMGTRSGDLDPSIIFFMNNHLNLSIDKIETILNKKSGLLGLSGISSDFRYFEKKYYCKKHAKRSVDIFCHRLSKYIAAYTSVLENRLDAVIFTGGIGENVPLIRELVFSRLSLLGFKINSNLNLSTIGGKSGLITEDNSTPVFVITTDEELAIAQETNSIINRK</sequence>
<feature type="binding site" evidence="9">
    <location>
        <begin position="336"/>
        <end position="340"/>
    </location>
    <ligand>
        <name>ATP</name>
        <dbReference type="ChEBI" id="CHEBI:30616"/>
    </ligand>
</feature>
<name>A0A7U3YA57_BUCA5</name>
<feature type="binding site" evidence="9">
    <location>
        <position position="13"/>
    </location>
    <ligand>
        <name>Mg(2+)</name>
        <dbReference type="ChEBI" id="CHEBI:18420"/>
    </ligand>
</feature>
<evidence type="ECO:0000313" key="11">
    <source>
        <dbReference type="EMBL" id="ACL30547.1"/>
    </source>
</evidence>
<dbReference type="InterPro" id="IPR004372">
    <property type="entry name" value="Ac/propionate_kinase"/>
</dbReference>
<dbReference type="PROSITE" id="PS01075">
    <property type="entry name" value="ACETATE_KINASE_1"/>
    <property type="match status" value="1"/>
</dbReference>
<dbReference type="Pfam" id="PF00871">
    <property type="entry name" value="Acetate_kinase"/>
    <property type="match status" value="1"/>
</dbReference>
<dbReference type="KEGG" id="bap:BUAP5A_172"/>
<feature type="site" description="Transition state stabilizer" evidence="9">
    <location>
        <position position="246"/>
    </location>
</feature>
<dbReference type="GO" id="GO:0006085">
    <property type="term" value="P:acetyl-CoA biosynthetic process"/>
    <property type="evidence" value="ECO:0007669"/>
    <property type="project" value="UniProtKB-UniRule"/>
</dbReference>
<feature type="site" description="Transition state stabilizer" evidence="9">
    <location>
        <position position="185"/>
    </location>
</feature>
<dbReference type="InterPro" id="IPR043129">
    <property type="entry name" value="ATPase_NBD"/>
</dbReference>
<evidence type="ECO:0000256" key="2">
    <source>
        <dbReference type="ARBA" id="ARBA00022490"/>
    </source>
</evidence>
<dbReference type="OrthoDB" id="9802453at2"/>
<dbReference type="InterPro" id="IPR023865">
    <property type="entry name" value="Aliphatic_acid_kinase_CS"/>
</dbReference>
<dbReference type="AlphaFoldDB" id="A0A7U3YA57"/>
<organism evidence="11 12">
    <name type="scientific">Buchnera aphidicola subsp. Acyrthosiphon pisum (strain 5A)</name>
    <dbReference type="NCBI Taxonomy" id="563178"/>
    <lineage>
        <taxon>Bacteria</taxon>
        <taxon>Pseudomonadati</taxon>
        <taxon>Pseudomonadota</taxon>
        <taxon>Gammaproteobacteria</taxon>
        <taxon>Enterobacterales</taxon>
        <taxon>Erwiniaceae</taxon>
        <taxon>Buchnera</taxon>
    </lineage>
</organism>
<evidence type="ECO:0000256" key="5">
    <source>
        <dbReference type="ARBA" id="ARBA00022741"/>
    </source>
</evidence>
<dbReference type="PANTHER" id="PTHR21060:SF21">
    <property type="entry name" value="ACETATE KINASE"/>
    <property type="match status" value="1"/>
</dbReference>
<dbReference type="Proteomes" id="UP000006904">
    <property type="component" value="Chromosome"/>
</dbReference>
<comment type="similarity">
    <text evidence="1 9 10">Belongs to the acetokinase family.</text>
</comment>
<dbReference type="GO" id="GO:0005524">
    <property type="term" value="F:ATP binding"/>
    <property type="evidence" value="ECO:0007669"/>
    <property type="project" value="UniProtKB-KW"/>
</dbReference>
<evidence type="ECO:0000256" key="8">
    <source>
        <dbReference type="ARBA" id="ARBA00022842"/>
    </source>
</evidence>
<evidence type="ECO:0000313" key="12">
    <source>
        <dbReference type="Proteomes" id="UP000006904"/>
    </source>
</evidence>
<evidence type="ECO:0000256" key="4">
    <source>
        <dbReference type="ARBA" id="ARBA00022723"/>
    </source>
</evidence>
<dbReference type="HAMAP" id="MF_00020">
    <property type="entry name" value="Acetate_kinase"/>
    <property type="match status" value="1"/>
</dbReference>
<reference evidence="11 12" key="1">
    <citation type="journal article" date="2009" name="Science">
        <title>The dynamics and time scale of ongoing genomic erosion in symbiotic bacteria.</title>
        <authorList>
            <person name="Moran N.A."/>
            <person name="McLaughlin H.J."/>
            <person name="Sorek R."/>
        </authorList>
    </citation>
    <scope>NUCLEOTIDE SEQUENCE [LARGE SCALE GENOMIC DNA]</scope>
    <source>
        <strain evidence="11 12">5A</strain>
    </source>
</reference>
<feature type="binding site" evidence="9">
    <location>
        <position position="390"/>
    </location>
    <ligand>
        <name>Mg(2+)</name>
        <dbReference type="ChEBI" id="CHEBI:18420"/>
    </ligand>
</feature>
<keyword evidence="8 9" id="KW-0460">Magnesium</keyword>
<comment type="catalytic activity">
    <reaction evidence="9">
        <text>acetate + ATP = acetyl phosphate + ADP</text>
        <dbReference type="Rhea" id="RHEA:11352"/>
        <dbReference type="ChEBI" id="CHEBI:22191"/>
        <dbReference type="ChEBI" id="CHEBI:30089"/>
        <dbReference type="ChEBI" id="CHEBI:30616"/>
        <dbReference type="ChEBI" id="CHEBI:456216"/>
        <dbReference type="EC" id="2.7.2.1"/>
    </reaction>
</comment>
<comment type="function">
    <text evidence="9">Catalyzes the formation of acetyl phosphate from acetate and ATP. Can also catalyze the reverse reaction.</text>
</comment>
<dbReference type="Gene3D" id="3.30.420.40">
    <property type="match status" value="2"/>
</dbReference>
<evidence type="ECO:0000256" key="10">
    <source>
        <dbReference type="RuleBase" id="RU003835"/>
    </source>
</evidence>
<keyword evidence="3 9" id="KW-0808">Transferase</keyword>
<dbReference type="CDD" id="cd24010">
    <property type="entry name" value="ASKHA_NBD_AcK_PK"/>
    <property type="match status" value="1"/>
</dbReference>
<dbReference type="NCBIfam" id="TIGR00016">
    <property type="entry name" value="ackA"/>
    <property type="match status" value="1"/>
</dbReference>
<evidence type="ECO:0000256" key="1">
    <source>
        <dbReference type="ARBA" id="ARBA00008748"/>
    </source>
</evidence>
<protein>
    <recommendedName>
        <fullName evidence="9">Acetate kinase</fullName>
        <ecNumber evidence="9">2.7.2.1</ecNumber>
    </recommendedName>
    <alternativeName>
        <fullName evidence="9">Acetokinase</fullName>
    </alternativeName>
</protein>
<keyword evidence="4 9" id="KW-0479">Metal-binding</keyword>
<comment type="subcellular location">
    <subcellularLocation>
        <location evidence="9">Cytoplasm</location>
    </subcellularLocation>
</comment>
<dbReference type="SUPFAM" id="SSF53067">
    <property type="entry name" value="Actin-like ATPase domain"/>
    <property type="match status" value="2"/>
</dbReference>
<feature type="binding site" evidence="9">
    <location>
        <position position="20"/>
    </location>
    <ligand>
        <name>ATP</name>
        <dbReference type="ChEBI" id="CHEBI:30616"/>
    </ligand>
</feature>
<evidence type="ECO:0000256" key="3">
    <source>
        <dbReference type="ARBA" id="ARBA00022679"/>
    </source>
</evidence>
<comment type="subunit">
    <text evidence="9">Homodimer.</text>
</comment>
<dbReference type="GO" id="GO:0000287">
    <property type="term" value="F:magnesium ion binding"/>
    <property type="evidence" value="ECO:0007669"/>
    <property type="project" value="UniProtKB-UniRule"/>
</dbReference>
<dbReference type="PANTHER" id="PTHR21060">
    <property type="entry name" value="ACETATE KINASE"/>
    <property type="match status" value="1"/>
</dbReference>
<evidence type="ECO:0000256" key="6">
    <source>
        <dbReference type="ARBA" id="ARBA00022777"/>
    </source>
</evidence>
<feature type="binding site" evidence="9">
    <location>
        <position position="94"/>
    </location>
    <ligand>
        <name>substrate</name>
    </ligand>
</feature>
<gene>
    <name evidence="9 11" type="primary">ackA</name>
    <name evidence="11" type="ordered locus">BUAP5A_172</name>
</gene>
<keyword evidence="6 9" id="KW-0418">Kinase</keyword>
<evidence type="ECO:0000256" key="7">
    <source>
        <dbReference type="ARBA" id="ARBA00022840"/>
    </source>
</evidence>
<comment type="cofactor">
    <cofactor evidence="9">
        <name>Mg(2+)</name>
        <dbReference type="ChEBI" id="CHEBI:18420"/>
    </cofactor>
    <cofactor evidence="9">
        <name>Mn(2+)</name>
        <dbReference type="ChEBI" id="CHEBI:29035"/>
    </cofactor>
    <text evidence="9">Mg(2+). Can also accept Mn(2+).</text>
</comment>